<organism evidence="2 3">
    <name type="scientific">Epicoccum nigrum</name>
    <name type="common">Soil fungus</name>
    <name type="synonym">Epicoccum purpurascens</name>
    <dbReference type="NCBI Taxonomy" id="105696"/>
    <lineage>
        <taxon>Eukaryota</taxon>
        <taxon>Fungi</taxon>
        <taxon>Dikarya</taxon>
        <taxon>Ascomycota</taxon>
        <taxon>Pezizomycotina</taxon>
        <taxon>Dothideomycetes</taxon>
        <taxon>Pleosporomycetidae</taxon>
        <taxon>Pleosporales</taxon>
        <taxon>Pleosporineae</taxon>
        <taxon>Didymellaceae</taxon>
        <taxon>Epicoccum</taxon>
    </lineage>
</organism>
<keyword evidence="3" id="KW-1185">Reference proteome</keyword>
<dbReference type="PANTHER" id="PTHR37538">
    <property type="entry name" value="BTB DOMAIN-CONTAINING PROTEIN"/>
    <property type="match status" value="1"/>
</dbReference>
<dbReference type="Proteomes" id="UP000193240">
    <property type="component" value="Unassembled WGS sequence"/>
</dbReference>
<evidence type="ECO:0000313" key="3">
    <source>
        <dbReference type="Proteomes" id="UP000193240"/>
    </source>
</evidence>
<dbReference type="EMBL" id="KZ107873">
    <property type="protein sequence ID" value="OSS43291.1"/>
    <property type="molecule type" value="Genomic_DNA"/>
</dbReference>
<name>A0A1Y2LHD1_EPING</name>
<dbReference type="Gene3D" id="3.30.710.10">
    <property type="entry name" value="Potassium Channel Kv1.1, Chain A"/>
    <property type="match status" value="1"/>
</dbReference>
<reference evidence="2 3" key="1">
    <citation type="journal article" date="2017" name="Genome Announc.">
        <title>Genome sequence of the saprophytic ascomycete Epicoccum nigrum ICMP 19927 strain isolated from New Zealand.</title>
        <authorList>
            <person name="Fokin M."/>
            <person name="Fleetwood D."/>
            <person name="Weir B.S."/>
            <person name="Villas-Boas S.G."/>
        </authorList>
    </citation>
    <scope>NUCLEOTIDE SEQUENCE [LARGE SCALE GENOMIC DNA]</scope>
    <source>
        <strain evidence="2 3">ICMP 19927</strain>
    </source>
</reference>
<dbReference type="PANTHER" id="PTHR37538:SF1">
    <property type="entry name" value="BTB DOMAIN-CONTAINING PROTEIN"/>
    <property type="match status" value="1"/>
</dbReference>
<protein>
    <recommendedName>
        <fullName evidence="4">BTB domain-containing protein</fullName>
    </recommendedName>
</protein>
<proteinExistence type="predicted"/>
<dbReference type="STRING" id="105696.A0A1Y2LHD1"/>
<dbReference type="InParanoid" id="A0A1Y2LHD1"/>
<accession>A0A1Y2LHD1</accession>
<feature type="region of interest" description="Disordered" evidence="1">
    <location>
        <begin position="275"/>
        <end position="294"/>
    </location>
</feature>
<dbReference type="AlphaFoldDB" id="A0A1Y2LHD1"/>
<sequence>MAKKKTSSATGLGAIIATDIASQEDSIEPPPALSENVTEPALDVAAAESTDHVLANNVDTRQSQYASPPVMLRIGSDLKPYWVPEILLQSLKDLPRSESPEDSIHLEDVDVEIGHVIVHFLFTGNYQLLHVDRGNMDGTSPDTSKVEFEKAIAIFVTAKSYQLTGLQKLAREEAERIGKEISVELAAHAVGEETLAVLSEDAAWLYSLVLRKAEQSFQEDHLLFSSATFFDGIKSIALAKILGQHVSGWYCQRVLQLDKVLDPPHESVEEVVIHTSQDRHDEPVNQPVETSPDEVNSFPVAEFAAQSGRDMAVSGVRVPAISVAAKRPNLEPLVETEIAQVNSERPALISIEKTCAFPLVAMPVMSRSVINAHYVSRTGPFVGLNKKERMQLKKMMRAQAAAYQKTQNQLKLQRRLISKSPRLLLLLPRWLTK</sequence>
<evidence type="ECO:0000313" key="2">
    <source>
        <dbReference type="EMBL" id="OSS43291.1"/>
    </source>
</evidence>
<gene>
    <name evidence="2" type="ORF">B5807_12097</name>
</gene>
<evidence type="ECO:0000256" key="1">
    <source>
        <dbReference type="SAM" id="MobiDB-lite"/>
    </source>
</evidence>
<evidence type="ECO:0008006" key="4">
    <source>
        <dbReference type="Google" id="ProtNLM"/>
    </source>
</evidence>
<dbReference type="InterPro" id="IPR011333">
    <property type="entry name" value="SKP1/BTB/POZ_sf"/>
</dbReference>